<gene>
    <name evidence="3" type="primary">icmH</name>
    <name evidence="3" type="ORF">KAK11_18955</name>
</gene>
<dbReference type="RefSeq" id="WP_210810959.1">
    <property type="nucleotide sequence ID" value="NZ_JAGQDG010000008.1"/>
</dbReference>
<name>A0ABS5E1X3_9BURK</name>
<accession>A0ABS5E1X3</accession>
<keyword evidence="1" id="KW-1133">Transmembrane helix</keyword>
<dbReference type="NCBIfam" id="TIGR03349">
    <property type="entry name" value="IV_VI_DotU"/>
    <property type="match status" value="1"/>
</dbReference>
<keyword evidence="1" id="KW-0472">Membrane</keyword>
<dbReference type="NCBIfam" id="NF038228">
    <property type="entry name" value="IcmH_DotU_IVB"/>
    <property type="match status" value="1"/>
</dbReference>
<dbReference type="Pfam" id="PF09850">
    <property type="entry name" value="DotU"/>
    <property type="match status" value="1"/>
</dbReference>
<organism evidence="3 4">
    <name type="scientific">Ideonella paludis</name>
    <dbReference type="NCBI Taxonomy" id="1233411"/>
    <lineage>
        <taxon>Bacteria</taxon>
        <taxon>Pseudomonadati</taxon>
        <taxon>Pseudomonadota</taxon>
        <taxon>Betaproteobacteria</taxon>
        <taxon>Burkholderiales</taxon>
        <taxon>Sphaerotilaceae</taxon>
        <taxon>Ideonella</taxon>
    </lineage>
</organism>
<keyword evidence="4" id="KW-1185">Reference proteome</keyword>
<comment type="caution">
    <text evidence="3">The sequence shown here is derived from an EMBL/GenBank/DDBJ whole genome shotgun (WGS) entry which is preliminary data.</text>
</comment>
<feature type="domain" description="Type IV / VI secretion system DotU" evidence="2">
    <location>
        <begin position="31"/>
        <end position="228"/>
    </location>
</feature>
<sequence>MSEPQAPSLLAGLKPGAPVRPAMATPEAKTLLDLMADGFYMLFLLKNRFSPASADEFRNRLKDFLISFERGSRRIEAPAEDVYLAKYAFCALVDETVMMAPALRDTWERTPLQLELFGDQLAGENFFSRLEETRQKGAPKLQVLEVFHMCLLVGFQGKYLLEGSEKLGYLTSRLGDEIAHLKGKRASFAPHALAPDQVMHKLRTEVPLWVIGSVFALAGLLAFVGVRWTLDRQTQSDLKPYSELVKLPAQAANVTITLP</sequence>
<protein>
    <submittedName>
        <fullName evidence="3">Type IVB secretion system protein IcmH/DotU</fullName>
    </submittedName>
</protein>
<dbReference type="PANTHER" id="PTHR38033:SF1">
    <property type="entry name" value="DOTU FAMILY TYPE IV_VI SECRETION SYSTEM PROTEIN"/>
    <property type="match status" value="1"/>
</dbReference>
<reference evidence="3 4" key="1">
    <citation type="submission" date="2021-04" db="EMBL/GenBank/DDBJ databases">
        <title>The genome sequence of type strain Ideonella paludis KCTC 32238.</title>
        <authorList>
            <person name="Liu Y."/>
        </authorList>
    </citation>
    <scope>NUCLEOTIDE SEQUENCE [LARGE SCALE GENOMIC DNA]</scope>
    <source>
        <strain evidence="3 4">KCTC 32238</strain>
    </source>
</reference>
<keyword evidence="1" id="KW-0812">Transmembrane</keyword>
<evidence type="ECO:0000313" key="4">
    <source>
        <dbReference type="Proteomes" id="UP000672097"/>
    </source>
</evidence>
<dbReference type="InterPro" id="IPR038522">
    <property type="entry name" value="T4/T6SS_DotU_sf"/>
</dbReference>
<feature type="transmembrane region" description="Helical" evidence="1">
    <location>
        <begin position="208"/>
        <end position="230"/>
    </location>
</feature>
<evidence type="ECO:0000256" key="1">
    <source>
        <dbReference type="SAM" id="Phobius"/>
    </source>
</evidence>
<dbReference type="Gene3D" id="1.25.40.590">
    <property type="entry name" value="Type IV / VI secretion system, DotU"/>
    <property type="match status" value="1"/>
</dbReference>
<dbReference type="EMBL" id="JAGQDG010000008">
    <property type="protein sequence ID" value="MBQ0937412.1"/>
    <property type="molecule type" value="Genomic_DNA"/>
</dbReference>
<evidence type="ECO:0000259" key="2">
    <source>
        <dbReference type="Pfam" id="PF09850"/>
    </source>
</evidence>
<evidence type="ECO:0000313" key="3">
    <source>
        <dbReference type="EMBL" id="MBQ0937412.1"/>
    </source>
</evidence>
<dbReference type="Proteomes" id="UP000672097">
    <property type="component" value="Unassembled WGS sequence"/>
</dbReference>
<dbReference type="InterPro" id="IPR017732">
    <property type="entry name" value="T4/T6SS_DotU"/>
</dbReference>
<dbReference type="PANTHER" id="PTHR38033">
    <property type="entry name" value="MEMBRANE PROTEIN-RELATED"/>
    <property type="match status" value="1"/>
</dbReference>
<proteinExistence type="predicted"/>